<protein>
    <submittedName>
        <fullName evidence="1">Uncharacterized protein</fullName>
    </submittedName>
</protein>
<proteinExistence type="predicted"/>
<reference evidence="1" key="2">
    <citation type="submission" date="2021-04" db="EMBL/GenBank/DDBJ databases">
        <authorList>
            <person name="Gilroy R."/>
        </authorList>
    </citation>
    <scope>NUCLEOTIDE SEQUENCE</scope>
    <source>
        <strain evidence="1">421</strain>
    </source>
</reference>
<name>A0A9D1REC3_9FIRM</name>
<sequence>MHIKFELDGTHGATQIEDCSITDLLIFIGKILEDASESIEFLKPSKVAELALKFREANKESSSNASRVIVLSELNGLYQAYKNKEHTEGSND</sequence>
<accession>A0A9D1REC3</accession>
<dbReference type="EMBL" id="DXGE01000024">
    <property type="protein sequence ID" value="HIW86027.1"/>
    <property type="molecule type" value="Genomic_DNA"/>
</dbReference>
<reference evidence="1" key="1">
    <citation type="journal article" date="2021" name="PeerJ">
        <title>Extensive microbial diversity within the chicken gut microbiome revealed by metagenomics and culture.</title>
        <authorList>
            <person name="Gilroy R."/>
            <person name="Ravi A."/>
            <person name="Getino M."/>
            <person name="Pursley I."/>
            <person name="Horton D.L."/>
            <person name="Alikhan N.F."/>
            <person name="Baker D."/>
            <person name="Gharbi K."/>
            <person name="Hall N."/>
            <person name="Watson M."/>
            <person name="Adriaenssens E.M."/>
            <person name="Foster-Nyarko E."/>
            <person name="Jarju S."/>
            <person name="Secka A."/>
            <person name="Antonio M."/>
            <person name="Oren A."/>
            <person name="Chaudhuri R.R."/>
            <person name="La Ragione R."/>
            <person name="Hildebrand F."/>
            <person name="Pallen M.J."/>
        </authorList>
    </citation>
    <scope>NUCLEOTIDE SEQUENCE</scope>
    <source>
        <strain evidence="1">421</strain>
    </source>
</reference>
<dbReference type="Proteomes" id="UP000824205">
    <property type="component" value="Unassembled WGS sequence"/>
</dbReference>
<gene>
    <name evidence="1" type="ORF">IAA48_05970</name>
</gene>
<evidence type="ECO:0000313" key="1">
    <source>
        <dbReference type="EMBL" id="HIW86027.1"/>
    </source>
</evidence>
<evidence type="ECO:0000313" key="2">
    <source>
        <dbReference type="Proteomes" id="UP000824205"/>
    </source>
</evidence>
<organism evidence="1 2">
    <name type="scientific">Candidatus Eubacterium faecipullorum</name>
    <dbReference type="NCBI Taxonomy" id="2838571"/>
    <lineage>
        <taxon>Bacteria</taxon>
        <taxon>Bacillati</taxon>
        <taxon>Bacillota</taxon>
        <taxon>Clostridia</taxon>
        <taxon>Eubacteriales</taxon>
        <taxon>Eubacteriaceae</taxon>
        <taxon>Eubacterium</taxon>
    </lineage>
</organism>
<comment type="caution">
    <text evidence="1">The sequence shown here is derived from an EMBL/GenBank/DDBJ whole genome shotgun (WGS) entry which is preliminary data.</text>
</comment>
<dbReference type="AlphaFoldDB" id="A0A9D1REC3"/>